<feature type="chain" id="PRO_5043562496" evidence="1">
    <location>
        <begin position="19"/>
        <end position="180"/>
    </location>
</feature>
<accession>A0AAV4K9C1</accession>
<reference evidence="2" key="2">
    <citation type="journal article" date="2014" name="Int. J. Syst. Evol. Microbiol.">
        <title>Complete genome sequence of Corynebacterium casei LMG S-19264T (=DSM 44701T), isolated from a smear-ripened cheese.</title>
        <authorList>
            <consortium name="US DOE Joint Genome Institute (JGI-PGF)"/>
            <person name="Walter F."/>
            <person name="Albersmeier A."/>
            <person name="Kalinowski J."/>
            <person name="Ruckert C."/>
        </authorList>
    </citation>
    <scope>NUCLEOTIDE SEQUENCE</scope>
    <source>
        <strain evidence="2">CGMCC 1.8885</strain>
    </source>
</reference>
<dbReference type="GeneID" id="59166859"/>
<evidence type="ECO:0000256" key="1">
    <source>
        <dbReference type="SAM" id="SignalP"/>
    </source>
</evidence>
<evidence type="ECO:0000313" key="3">
    <source>
        <dbReference type="EMBL" id="GGP30164.1"/>
    </source>
</evidence>
<dbReference type="RefSeq" id="WP_152423599.1">
    <property type="nucleotide sequence ID" value="NZ_BMLZ01000021.1"/>
</dbReference>
<name>A0AAV4K9C1_9DEIO</name>
<feature type="signal peptide" evidence="1">
    <location>
        <begin position="1"/>
        <end position="18"/>
    </location>
</feature>
<reference evidence="4" key="3">
    <citation type="journal article" date="2019" name="Int. J. Syst. Evol. Microbiol.">
        <title>The Global Catalogue of Microorganisms (GCM) 10K type strain sequencing project: providing services to taxonomists for standard genome sequencing and annotation.</title>
        <authorList>
            <consortium name="The Broad Institute Genomics Platform"/>
            <consortium name="The Broad Institute Genome Sequencing Center for Infectious Disease"/>
            <person name="Wu L."/>
            <person name="Ma J."/>
        </authorList>
    </citation>
    <scope>NUCLEOTIDE SEQUENCE [LARGE SCALE GENOMIC DNA]</scope>
    <source>
        <strain evidence="4">CGMCC 1.8884</strain>
    </source>
</reference>
<gene>
    <name evidence="3" type="ORF">GCM10008021_18150</name>
    <name evidence="2" type="ORF">GCM10010914_20200</name>
</gene>
<proteinExistence type="predicted"/>
<sequence>MRKTLILASLFAGSLASAQTGKTWEGDLGTYTFRGCERNGTNVVCSLSYSQSNSDSYTLSKSLAEMTYYRPDGTTGSAESAAIAGKWQSWGASADVGRDIPISVQFRFSYPANAATIRRLILIGQRFDNVPIKGAQPAPKPVSNAAAASTTTGLSGTYAATLTNCKVSGAVTTCTITFKR</sequence>
<evidence type="ECO:0000313" key="5">
    <source>
        <dbReference type="Proteomes" id="UP000652720"/>
    </source>
</evidence>
<reference evidence="3" key="1">
    <citation type="journal article" date="2014" name="Int. J. Syst. Evol. Microbiol.">
        <title>Complete genome of a new Firmicutes species belonging to the dominant human colonic microbiota ('Ruminococcus bicirculans') reveals two chromosomes and a selective capacity to utilize plant glucans.</title>
        <authorList>
            <consortium name="NISC Comparative Sequencing Program"/>
            <person name="Wegmann U."/>
            <person name="Louis P."/>
            <person name="Goesmann A."/>
            <person name="Henrissat B."/>
            <person name="Duncan S.H."/>
            <person name="Flint H.J."/>
        </authorList>
    </citation>
    <scope>NUCLEOTIDE SEQUENCE</scope>
    <source>
        <strain evidence="3">CGMCC 1.8884</strain>
    </source>
</reference>
<organism evidence="2 5">
    <name type="scientific">Deinococcus wulumuqiensis</name>
    <dbReference type="NCBI Taxonomy" id="980427"/>
    <lineage>
        <taxon>Bacteria</taxon>
        <taxon>Thermotogati</taxon>
        <taxon>Deinococcota</taxon>
        <taxon>Deinococci</taxon>
        <taxon>Deinococcales</taxon>
        <taxon>Deinococcaceae</taxon>
        <taxon>Deinococcus</taxon>
    </lineage>
</organism>
<keyword evidence="4" id="KW-1185">Reference proteome</keyword>
<evidence type="ECO:0000313" key="4">
    <source>
        <dbReference type="Proteomes" id="UP000630135"/>
    </source>
</evidence>
<reference evidence="2" key="4">
    <citation type="submission" date="2023-08" db="EMBL/GenBank/DDBJ databases">
        <authorList>
            <person name="Sun Q."/>
            <person name="Zhou Y."/>
        </authorList>
    </citation>
    <scope>NUCLEOTIDE SEQUENCE</scope>
    <source>
        <strain evidence="3">CGMCC 1.8884</strain>
        <strain evidence="2">CGMCC 1.8885</strain>
    </source>
</reference>
<comment type="caution">
    <text evidence="2">The sequence shown here is derived from an EMBL/GenBank/DDBJ whole genome shotgun (WGS) entry which is preliminary data.</text>
</comment>
<dbReference type="AlphaFoldDB" id="A0AAV4K9C1"/>
<dbReference type="EMBL" id="BMLZ01000021">
    <property type="protein sequence ID" value="GGP30164.1"/>
    <property type="molecule type" value="Genomic_DNA"/>
</dbReference>
<evidence type="ECO:0000313" key="2">
    <source>
        <dbReference type="EMBL" id="GGI85716.1"/>
    </source>
</evidence>
<keyword evidence="1" id="KW-0732">Signal</keyword>
<dbReference type="EMBL" id="BMMA01000019">
    <property type="protein sequence ID" value="GGI85716.1"/>
    <property type="molecule type" value="Genomic_DNA"/>
</dbReference>
<dbReference type="Proteomes" id="UP000652720">
    <property type="component" value="Unassembled WGS sequence"/>
</dbReference>
<dbReference type="Proteomes" id="UP000630135">
    <property type="component" value="Unassembled WGS sequence"/>
</dbReference>
<protein>
    <submittedName>
        <fullName evidence="2">Uncharacterized protein</fullName>
    </submittedName>
</protein>